<evidence type="ECO:0000313" key="4">
    <source>
        <dbReference type="Proteomes" id="UP000019376"/>
    </source>
</evidence>
<dbReference type="SMART" id="SM00355">
    <property type="entry name" value="ZnF_C2H2"/>
    <property type="match status" value="3"/>
</dbReference>
<proteinExistence type="predicted"/>
<dbReference type="OrthoDB" id="6077919at2759"/>
<dbReference type="InterPro" id="IPR036236">
    <property type="entry name" value="Znf_C2H2_sf"/>
</dbReference>
<dbReference type="HOGENOM" id="CLU_075838_0_1_1"/>
<keyword evidence="1" id="KW-0863">Zinc-finger</keyword>
<feature type="domain" description="C2H2-type" evidence="2">
    <location>
        <begin position="34"/>
        <end position="62"/>
    </location>
</feature>
<evidence type="ECO:0000313" key="3">
    <source>
        <dbReference type="EMBL" id="EPS31739.1"/>
    </source>
</evidence>
<dbReference type="InterPro" id="IPR013087">
    <property type="entry name" value="Znf_C2H2_type"/>
</dbReference>
<dbReference type="PhylomeDB" id="S7ZN20"/>
<dbReference type="Proteomes" id="UP000019376">
    <property type="component" value="Unassembled WGS sequence"/>
</dbReference>
<dbReference type="AlphaFoldDB" id="S7ZN20"/>
<sequence>MTTQHDCTKCDSRFESHAALHSHLLSGIHRTATTFCPFCGRKFLKASVLIAHLESGHCPGAPGLNHHNILWLLRNCDIHGVLLKYSLAWIRFVDHGREPSTQETAHRCFTCFQSFETRHDLEWHLLFPIDQARSGRLKFYRCPDMTNRCEKHFVSLADLFKHLESNSCWDMGFDRVQMIQRHLTWMFWGWGMRAM</sequence>
<name>S7ZN20_PENO1</name>
<dbReference type="GO" id="GO:0008270">
    <property type="term" value="F:zinc ion binding"/>
    <property type="evidence" value="ECO:0007669"/>
    <property type="project" value="UniProtKB-KW"/>
</dbReference>
<accession>S7ZN20</accession>
<dbReference type="Gene3D" id="3.30.160.60">
    <property type="entry name" value="Classic Zinc Finger"/>
    <property type="match status" value="1"/>
</dbReference>
<dbReference type="PROSITE" id="PS50157">
    <property type="entry name" value="ZINC_FINGER_C2H2_2"/>
    <property type="match status" value="1"/>
</dbReference>
<keyword evidence="1" id="KW-0862">Zinc</keyword>
<dbReference type="PROSITE" id="PS00028">
    <property type="entry name" value="ZINC_FINGER_C2H2_1"/>
    <property type="match status" value="2"/>
</dbReference>
<gene>
    <name evidence="3" type="ORF">PDE_06696</name>
</gene>
<organism evidence="3 4">
    <name type="scientific">Penicillium oxalicum (strain 114-2 / CGMCC 5302)</name>
    <name type="common">Penicillium decumbens</name>
    <dbReference type="NCBI Taxonomy" id="933388"/>
    <lineage>
        <taxon>Eukaryota</taxon>
        <taxon>Fungi</taxon>
        <taxon>Dikarya</taxon>
        <taxon>Ascomycota</taxon>
        <taxon>Pezizomycotina</taxon>
        <taxon>Eurotiomycetes</taxon>
        <taxon>Eurotiomycetidae</taxon>
        <taxon>Eurotiales</taxon>
        <taxon>Aspergillaceae</taxon>
        <taxon>Penicillium</taxon>
    </lineage>
</organism>
<reference evidence="3 4" key="1">
    <citation type="journal article" date="2013" name="PLoS ONE">
        <title>Genomic and secretomic analyses reveal unique features of the lignocellulolytic enzyme system of Penicillium decumbens.</title>
        <authorList>
            <person name="Liu G."/>
            <person name="Zhang L."/>
            <person name="Wei X."/>
            <person name="Zou G."/>
            <person name="Qin Y."/>
            <person name="Ma L."/>
            <person name="Li J."/>
            <person name="Zheng H."/>
            <person name="Wang S."/>
            <person name="Wang C."/>
            <person name="Xun L."/>
            <person name="Zhao G.-P."/>
            <person name="Zhou Z."/>
            <person name="Qu Y."/>
        </authorList>
    </citation>
    <scope>NUCLEOTIDE SEQUENCE [LARGE SCALE GENOMIC DNA]</scope>
    <source>
        <strain evidence="4">114-2 / CGMCC 5302</strain>
    </source>
</reference>
<dbReference type="SUPFAM" id="SSF57667">
    <property type="entry name" value="beta-beta-alpha zinc fingers"/>
    <property type="match status" value="1"/>
</dbReference>
<protein>
    <recommendedName>
        <fullName evidence="2">C2H2-type domain-containing protein</fullName>
    </recommendedName>
</protein>
<evidence type="ECO:0000259" key="2">
    <source>
        <dbReference type="PROSITE" id="PS50157"/>
    </source>
</evidence>
<dbReference type="EMBL" id="KB644414">
    <property type="protein sequence ID" value="EPS31739.1"/>
    <property type="molecule type" value="Genomic_DNA"/>
</dbReference>
<dbReference type="STRING" id="933388.S7ZN20"/>
<keyword evidence="4" id="KW-1185">Reference proteome</keyword>
<keyword evidence="1" id="KW-0479">Metal-binding</keyword>
<evidence type="ECO:0000256" key="1">
    <source>
        <dbReference type="PROSITE-ProRule" id="PRU00042"/>
    </source>
</evidence>